<dbReference type="Gene3D" id="1.20.5.2480">
    <property type="match status" value="1"/>
</dbReference>
<organism evidence="9 10">
    <name type="scientific">Steinernema hermaphroditum</name>
    <dbReference type="NCBI Taxonomy" id="289476"/>
    <lineage>
        <taxon>Eukaryota</taxon>
        <taxon>Metazoa</taxon>
        <taxon>Ecdysozoa</taxon>
        <taxon>Nematoda</taxon>
        <taxon>Chromadorea</taxon>
        <taxon>Rhabditida</taxon>
        <taxon>Tylenchina</taxon>
        <taxon>Panagrolaimomorpha</taxon>
        <taxon>Strongyloidoidea</taxon>
        <taxon>Steinernematidae</taxon>
        <taxon>Steinernema</taxon>
    </lineage>
</organism>
<keyword evidence="4 6" id="KW-1133">Transmembrane helix</keyword>
<feature type="transmembrane region" description="Helical" evidence="6">
    <location>
        <begin position="420"/>
        <end position="440"/>
    </location>
</feature>
<dbReference type="InterPro" id="IPR046964">
    <property type="entry name" value="RTN1-4"/>
</dbReference>
<evidence type="ECO:0000256" key="5">
    <source>
        <dbReference type="ARBA" id="ARBA00023136"/>
    </source>
</evidence>
<evidence type="ECO:0000256" key="3">
    <source>
        <dbReference type="ARBA" id="ARBA00022824"/>
    </source>
</evidence>
<dbReference type="GO" id="GO:0005789">
    <property type="term" value="C:endoplasmic reticulum membrane"/>
    <property type="evidence" value="ECO:0007669"/>
    <property type="project" value="UniProtKB-SubCell"/>
</dbReference>
<dbReference type="InterPro" id="IPR003388">
    <property type="entry name" value="Reticulon"/>
</dbReference>
<gene>
    <name evidence="9" type="ORF">QR680_017487</name>
</gene>
<comment type="subcellular location">
    <subcellularLocation>
        <location evidence="1 6">Endoplasmic reticulum membrane</location>
        <topology evidence="1 6">Multi-pass membrane protein</topology>
    </subcellularLocation>
</comment>
<feature type="region of interest" description="Disordered" evidence="7">
    <location>
        <begin position="1"/>
        <end position="31"/>
    </location>
</feature>
<proteinExistence type="predicted"/>
<dbReference type="Proteomes" id="UP001175271">
    <property type="component" value="Unassembled WGS sequence"/>
</dbReference>
<evidence type="ECO:0000256" key="4">
    <source>
        <dbReference type="ARBA" id="ARBA00022989"/>
    </source>
</evidence>
<keyword evidence="3 6" id="KW-0256">Endoplasmic reticulum</keyword>
<evidence type="ECO:0000256" key="6">
    <source>
        <dbReference type="RuleBase" id="RU363132"/>
    </source>
</evidence>
<evidence type="ECO:0000256" key="1">
    <source>
        <dbReference type="ARBA" id="ARBA00004477"/>
    </source>
</evidence>
<dbReference type="GO" id="GO:0030424">
    <property type="term" value="C:axon"/>
    <property type="evidence" value="ECO:0007669"/>
    <property type="project" value="TreeGrafter"/>
</dbReference>
<feature type="domain" description="Reticulon" evidence="8">
    <location>
        <begin position="294"/>
        <end position="481"/>
    </location>
</feature>
<dbReference type="PANTHER" id="PTHR45799">
    <property type="entry name" value="RETICULON-LIKE PROTEIN"/>
    <property type="match status" value="1"/>
</dbReference>
<name>A0AA39LNR3_9BILA</name>
<reference evidence="9" key="1">
    <citation type="submission" date="2023-06" db="EMBL/GenBank/DDBJ databases">
        <title>Genomic analysis of the entomopathogenic nematode Steinernema hermaphroditum.</title>
        <authorList>
            <person name="Schwarz E.M."/>
            <person name="Heppert J.K."/>
            <person name="Baniya A."/>
            <person name="Schwartz H.T."/>
            <person name="Tan C.-H."/>
            <person name="Antoshechkin I."/>
            <person name="Sternberg P.W."/>
            <person name="Goodrich-Blair H."/>
            <person name="Dillman A.R."/>
        </authorList>
    </citation>
    <scope>NUCLEOTIDE SEQUENCE</scope>
    <source>
        <strain evidence="9">PS9179</strain>
        <tissue evidence="9">Whole animal</tissue>
    </source>
</reference>
<evidence type="ECO:0000256" key="7">
    <source>
        <dbReference type="SAM" id="MobiDB-lite"/>
    </source>
</evidence>
<comment type="caution">
    <text evidence="9">The sequence shown here is derived from an EMBL/GenBank/DDBJ whole genome shotgun (WGS) entry which is preliminary data.</text>
</comment>
<dbReference type="EMBL" id="JAUCMV010000004">
    <property type="protein sequence ID" value="KAK0404521.1"/>
    <property type="molecule type" value="Genomic_DNA"/>
</dbReference>
<evidence type="ECO:0000313" key="9">
    <source>
        <dbReference type="EMBL" id="KAK0404521.1"/>
    </source>
</evidence>
<feature type="region of interest" description="Disordered" evidence="7">
    <location>
        <begin position="216"/>
        <end position="275"/>
    </location>
</feature>
<dbReference type="PROSITE" id="PS50845">
    <property type="entry name" value="RETICULON"/>
    <property type="match status" value="1"/>
</dbReference>
<evidence type="ECO:0000256" key="2">
    <source>
        <dbReference type="ARBA" id="ARBA00022692"/>
    </source>
</evidence>
<protein>
    <recommendedName>
        <fullName evidence="6">Reticulon-like protein</fullName>
    </recommendedName>
</protein>
<keyword evidence="2 6" id="KW-0812">Transmembrane</keyword>
<accession>A0AA39LNR3</accession>
<keyword evidence="10" id="KW-1185">Reference proteome</keyword>
<feature type="transmembrane region" description="Helical" evidence="6">
    <location>
        <begin position="309"/>
        <end position="338"/>
    </location>
</feature>
<dbReference type="Pfam" id="PF02453">
    <property type="entry name" value="Reticulon"/>
    <property type="match status" value="1"/>
</dbReference>
<keyword evidence="5 6" id="KW-0472">Membrane</keyword>
<dbReference type="AlphaFoldDB" id="A0AA39LNR3"/>
<sequence>MADSEHHESPVPGGEEERKSASPTKIGERDFEYISHFGEGDAGALPSPPVMVSSQINTDEFDPFLVKPHTEKAVHSAMEDLLGSMQSEVKDSIQTGVDTVHDEIDSVLHRISPTPPVSSEPISDLLFEEPQQSLKSPVAKVPSEVEESEAADVPGLDFSVVVSGQQRPFYGVHVRYEEPEETYERSGPLTIPIETVAKNLEDALAESIVSHSIAEAAEISTKPNSEPAETPEARFETVPRPPTPPKDISDEEQQPTSLDLGPPPTHSQSGSVEHPKSILKQSSFVDLGALDSTIKELVYWRDPKKSATVLSLLVLILVVLTRMSVVSLLSYGGLLLLIPLLGYRCFTLAQVRLKKTQDVHPFGTLLKSEITVPRERVHHYSDVVVSKLSVFAKHVRHLLLVEDFGDSIKFGLILWALSHVGHWFSGLALAFISVIGVFSVPKFYEVYQQQIDAQITVIQGHLQKMHDALAEKIPPLKPKAD</sequence>
<evidence type="ECO:0000313" key="10">
    <source>
        <dbReference type="Proteomes" id="UP001175271"/>
    </source>
</evidence>
<dbReference type="PANTHER" id="PTHR45799:SF2">
    <property type="entry name" value="RETICULON-LIKE PROTEIN"/>
    <property type="match status" value="1"/>
</dbReference>
<evidence type="ECO:0000259" key="8">
    <source>
        <dbReference type="PROSITE" id="PS50845"/>
    </source>
</evidence>